<dbReference type="EMBL" id="JACJIJ010000002">
    <property type="protein sequence ID" value="MBA9058135.1"/>
    <property type="molecule type" value="Genomic_DNA"/>
</dbReference>
<evidence type="ECO:0000313" key="3">
    <source>
        <dbReference type="Proteomes" id="UP000577386"/>
    </source>
</evidence>
<dbReference type="InterPro" id="IPR015942">
    <property type="entry name" value="Asp/Glu/hydantoin_racemase"/>
</dbReference>
<keyword evidence="3" id="KW-1185">Reference proteome</keyword>
<reference evidence="2 3" key="1">
    <citation type="submission" date="2020-08" db="EMBL/GenBank/DDBJ databases">
        <title>Sequencing the genomes of 1000 actinobacteria strains.</title>
        <authorList>
            <person name="Klenk H.-P."/>
        </authorList>
    </citation>
    <scope>NUCLEOTIDE SEQUENCE [LARGE SCALE GENOMIC DNA]</scope>
    <source>
        <strain evidence="2 3">DSM 41827</strain>
    </source>
</reference>
<dbReference type="Pfam" id="PF01177">
    <property type="entry name" value="Asp_Glu_race"/>
    <property type="match status" value="1"/>
</dbReference>
<accession>A0A7W3NWM9</accession>
<keyword evidence="2" id="KW-0413">Isomerase</keyword>
<evidence type="ECO:0000313" key="2">
    <source>
        <dbReference type="EMBL" id="MBA9058135.1"/>
    </source>
</evidence>
<dbReference type="GO" id="GO:0047689">
    <property type="term" value="F:aspartate racemase activity"/>
    <property type="evidence" value="ECO:0007669"/>
    <property type="project" value="UniProtKB-EC"/>
</dbReference>
<feature type="region of interest" description="Disordered" evidence="1">
    <location>
        <begin position="1"/>
        <end position="51"/>
    </location>
</feature>
<dbReference type="AlphaFoldDB" id="A0A7W3NWM9"/>
<feature type="compositionally biased region" description="Low complexity" evidence="1">
    <location>
        <begin position="34"/>
        <end position="51"/>
    </location>
</feature>
<gene>
    <name evidence="2" type="ORF">HDA42_007313</name>
</gene>
<feature type="compositionally biased region" description="Pro residues" evidence="1">
    <location>
        <begin position="11"/>
        <end position="33"/>
    </location>
</feature>
<evidence type="ECO:0000256" key="1">
    <source>
        <dbReference type="SAM" id="MobiDB-lite"/>
    </source>
</evidence>
<name>A0A7W3NWM9_STRMR</name>
<dbReference type="Gene3D" id="3.40.50.1860">
    <property type="match status" value="2"/>
</dbReference>
<dbReference type="SUPFAM" id="SSF53681">
    <property type="entry name" value="Aspartate/glutamate racemase"/>
    <property type="match status" value="2"/>
</dbReference>
<sequence>MSRMTRLSVPPDHPAPAPPGHPAPAPPDLPAPAPSDLTAPATPASAPSDLTHDAPAALPLVGVVGGMGPLASTELLRSVYLPADGRPEQQAPRVLLWSDPAVVDRTEAIGAGRLEALYRAVEKAVEGLVGAGAERIVVACVTAHRVLGDLPPALLRRCVSLVDVVHQELARDGRPHLLLCTKGTARAGILTTGDPAATRHLVALRPDDQEALHREVYRLKSGADPLATVDFLRTVLPRYGVRRFVAACTELHLVTRAVEAAGLSAEFPAIDPLAVVAGRIKNGEL</sequence>
<dbReference type="InterPro" id="IPR001920">
    <property type="entry name" value="Asp/Glu_race"/>
</dbReference>
<protein>
    <submittedName>
        <fullName evidence="2">Aspartate racemase</fullName>
        <ecNumber evidence="2">5.1.1.13</ecNumber>
    </submittedName>
</protein>
<dbReference type="EC" id="5.1.1.13" evidence="2"/>
<comment type="caution">
    <text evidence="2">The sequence shown here is derived from an EMBL/GenBank/DDBJ whole genome shotgun (WGS) entry which is preliminary data.</text>
</comment>
<organism evidence="2 3">
    <name type="scientific">Streptomyces murinus</name>
    <dbReference type="NCBI Taxonomy" id="33900"/>
    <lineage>
        <taxon>Bacteria</taxon>
        <taxon>Bacillati</taxon>
        <taxon>Actinomycetota</taxon>
        <taxon>Actinomycetes</taxon>
        <taxon>Kitasatosporales</taxon>
        <taxon>Streptomycetaceae</taxon>
        <taxon>Streptomyces</taxon>
    </lineage>
</organism>
<proteinExistence type="predicted"/>
<dbReference type="Proteomes" id="UP000577386">
    <property type="component" value="Unassembled WGS sequence"/>
</dbReference>